<dbReference type="EMBL" id="JANIEX010001091">
    <property type="protein sequence ID" value="KAJ3560881.1"/>
    <property type="molecule type" value="Genomic_DNA"/>
</dbReference>
<comment type="caution">
    <text evidence="1">The sequence shown here is derived from an EMBL/GenBank/DDBJ whole genome shotgun (WGS) entry which is preliminary data.</text>
</comment>
<dbReference type="AlphaFoldDB" id="A0AAD5VIJ7"/>
<dbReference type="PANTHER" id="PTHR13622:SF8">
    <property type="entry name" value="THIAMIN PYROPHOSPHOKINASE 1"/>
    <property type="match status" value="1"/>
</dbReference>
<dbReference type="CDD" id="cd03676">
    <property type="entry name" value="NUDIX_Tnr3_like"/>
    <property type="match status" value="1"/>
</dbReference>
<evidence type="ECO:0000313" key="1">
    <source>
        <dbReference type="EMBL" id="KAJ3560881.1"/>
    </source>
</evidence>
<proteinExistence type="predicted"/>
<evidence type="ECO:0008006" key="3">
    <source>
        <dbReference type="Google" id="ProtNLM"/>
    </source>
</evidence>
<reference evidence="1" key="1">
    <citation type="submission" date="2022-07" db="EMBL/GenBank/DDBJ databases">
        <title>Genome Sequence of Leucocoprinus birnbaumii.</title>
        <authorList>
            <person name="Buettner E."/>
        </authorList>
    </citation>
    <scope>NUCLEOTIDE SEQUENCE</scope>
    <source>
        <strain evidence="1">VT141</strain>
    </source>
</reference>
<organism evidence="1 2">
    <name type="scientific">Leucocoprinus birnbaumii</name>
    <dbReference type="NCBI Taxonomy" id="56174"/>
    <lineage>
        <taxon>Eukaryota</taxon>
        <taxon>Fungi</taxon>
        <taxon>Dikarya</taxon>
        <taxon>Basidiomycota</taxon>
        <taxon>Agaricomycotina</taxon>
        <taxon>Agaricomycetes</taxon>
        <taxon>Agaricomycetidae</taxon>
        <taxon>Agaricales</taxon>
        <taxon>Agaricineae</taxon>
        <taxon>Agaricaceae</taxon>
        <taxon>Leucocoprinus</taxon>
    </lineage>
</organism>
<dbReference type="GO" id="GO:0044715">
    <property type="term" value="F:8-oxo-dGDP phosphatase activity"/>
    <property type="evidence" value="ECO:0007669"/>
    <property type="project" value="TreeGrafter"/>
</dbReference>
<sequence length="319" mass="36244">MSGPIPSKTPLSYLDLVDLCDNVHIPLPHLPRPDNLQGFDAEVLTPLYLTPDISSPVIGLLRPIVVERLEAENVRSRELGLPELWDIRAEDENGRAKVSFAAWVKGWEARTRVMKELCERWRDTEEEFCVDVCGPRKWRGEMYPIYKDPFGVHDHPNQLREGEEGEEMNYAFEMERSACALFGVVTYGVHMSIYKESVDEEGKRSISVWVPTRARTKQTFPGYLDNTVAGGIPSGMGMFESMVKECMEEASLPAHVVERYARAAGVISYFYRTSKGWLQPEVEYVYEIAIPSDVDASIFEPRPLDGEVESFEVGRDPLF</sequence>
<gene>
    <name evidence="1" type="ORF">NP233_g10543</name>
</gene>
<dbReference type="PANTHER" id="PTHR13622">
    <property type="entry name" value="THIAMIN PYROPHOSPHOKINASE"/>
    <property type="match status" value="1"/>
</dbReference>
<protein>
    <recommendedName>
        <fullName evidence="3">Nudix hydrolase domain-containing protein</fullName>
    </recommendedName>
</protein>
<dbReference type="Proteomes" id="UP001213000">
    <property type="component" value="Unassembled WGS sequence"/>
</dbReference>
<dbReference type="SUPFAM" id="SSF55811">
    <property type="entry name" value="Nudix"/>
    <property type="match status" value="1"/>
</dbReference>
<dbReference type="Gene3D" id="3.90.79.10">
    <property type="entry name" value="Nucleoside Triphosphate Pyrophosphohydrolase"/>
    <property type="match status" value="1"/>
</dbReference>
<evidence type="ECO:0000313" key="2">
    <source>
        <dbReference type="Proteomes" id="UP001213000"/>
    </source>
</evidence>
<name>A0AAD5VIJ7_9AGAR</name>
<dbReference type="InterPro" id="IPR015797">
    <property type="entry name" value="NUDIX_hydrolase-like_dom_sf"/>
</dbReference>
<keyword evidence="2" id="KW-1185">Reference proteome</keyword>
<accession>A0AAD5VIJ7</accession>